<dbReference type="AlphaFoldDB" id="A0A6G1S626"/>
<evidence type="ECO:0000256" key="2">
    <source>
        <dbReference type="ARBA" id="ARBA00022664"/>
    </source>
</evidence>
<accession>A0A6G1S626</accession>
<proteinExistence type="predicted"/>
<feature type="region of interest" description="Disordered" evidence="5">
    <location>
        <begin position="17"/>
        <end position="50"/>
    </location>
</feature>
<dbReference type="GO" id="GO:0000398">
    <property type="term" value="P:mRNA splicing, via spliceosome"/>
    <property type="evidence" value="ECO:0007669"/>
    <property type="project" value="InterPro"/>
</dbReference>
<dbReference type="CDD" id="cd24162">
    <property type="entry name" value="Prp3_C"/>
    <property type="match status" value="1"/>
</dbReference>
<evidence type="ECO:0000256" key="4">
    <source>
        <dbReference type="ARBA" id="ARBA00023242"/>
    </source>
</evidence>
<keyword evidence="4" id="KW-0539">Nucleus</keyword>
<keyword evidence="2" id="KW-0507">mRNA processing</keyword>
<name>A0A6G1S626_9ACAR</name>
<dbReference type="InterPro" id="IPR027104">
    <property type="entry name" value="Prp3"/>
</dbReference>
<evidence type="ECO:0000256" key="1">
    <source>
        <dbReference type="ARBA" id="ARBA00004123"/>
    </source>
</evidence>
<keyword evidence="8" id="KW-0687">Ribonucleoprotein</keyword>
<dbReference type="PANTHER" id="PTHR14212">
    <property type="entry name" value="U4/U6-ASSOCIATED RNA SPLICING FACTOR-RELATED"/>
    <property type="match status" value="1"/>
</dbReference>
<comment type="subcellular location">
    <subcellularLocation>
        <location evidence="1">Nucleus</location>
    </subcellularLocation>
</comment>
<evidence type="ECO:0000313" key="8">
    <source>
        <dbReference type="EMBL" id="MDE45671.1"/>
    </source>
</evidence>
<sequence length="422" mass="48398">MEPKMYTLKVNIRAQEEKEKRLKERQTREAISKLQSASGPPALPRKRKGLNFHQPGTFIAQAEQLRKKARLEALQKKIADSAAKTGIADAAKLASLTTNKISEKASTQALLEGTDEEEVPEVEWWDKAILGKQKLEYIIPRLVQSLAQPEELFQNITNLVEHPYLKKPPNSGAPAVPIPIFLTKKEIKKLRRQNRKNQQLDKQEKIKLGLLPQPEPKLKRSNIKHVLGDEAPANPTMVEQMVKDQEEKRLKAHLEHNESRKLTLEEKRLKKLRKVQEDLSVTGVWVAVYRILSLVKQSRKLKIIEQKAKQLTMTGTICISNNINLVLVEGGPKQQRKFKQLILNRIKWSEDSSTGESSDKNAGSNRCLLVWEGQVAKRTFNFFKSRLYNSESEARSHFKKFNVEHYYDLAYKMSILESISDT</sequence>
<reference evidence="8" key="1">
    <citation type="submission" date="2018-10" db="EMBL/GenBank/DDBJ databases">
        <title>Transcriptome assembly of Aceria tosichella (Wheat curl mite) Type 2.</title>
        <authorList>
            <person name="Scully E.D."/>
            <person name="Geib S.M."/>
            <person name="Palmer N.A."/>
            <person name="Gupta A.K."/>
            <person name="Sarath G."/>
            <person name="Tatineni S."/>
        </authorList>
    </citation>
    <scope>NUCLEOTIDE SEQUENCE</scope>
    <source>
        <strain evidence="8">LincolnNE</strain>
    </source>
</reference>
<dbReference type="Pfam" id="PF06544">
    <property type="entry name" value="Prp3_C"/>
    <property type="match status" value="1"/>
</dbReference>
<gene>
    <name evidence="8" type="primary">PRPF3</name>
    <name evidence="8" type="ORF">g.7346</name>
</gene>
<organism evidence="8">
    <name type="scientific">Aceria tosichella</name>
    <name type="common">wheat curl mite</name>
    <dbReference type="NCBI Taxonomy" id="561515"/>
    <lineage>
        <taxon>Eukaryota</taxon>
        <taxon>Metazoa</taxon>
        <taxon>Ecdysozoa</taxon>
        <taxon>Arthropoda</taxon>
        <taxon>Chelicerata</taxon>
        <taxon>Arachnida</taxon>
        <taxon>Acari</taxon>
        <taxon>Acariformes</taxon>
        <taxon>Trombidiformes</taxon>
        <taxon>Prostigmata</taxon>
        <taxon>Eupodina</taxon>
        <taxon>Eriophyoidea</taxon>
        <taxon>Eriophyidae</taxon>
        <taxon>Eriophyinae</taxon>
        <taxon>Aceriini</taxon>
        <taxon>Aceria</taxon>
    </lineage>
</organism>
<dbReference type="InterPro" id="IPR013881">
    <property type="entry name" value="Pre-mRNA_splic_Prp3_dom"/>
</dbReference>
<evidence type="ECO:0000256" key="3">
    <source>
        <dbReference type="ARBA" id="ARBA00023187"/>
    </source>
</evidence>
<evidence type="ECO:0000259" key="6">
    <source>
        <dbReference type="Pfam" id="PF06544"/>
    </source>
</evidence>
<evidence type="ECO:0000256" key="5">
    <source>
        <dbReference type="SAM" id="MobiDB-lite"/>
    </source>
</evidence>
<evidence type="ECO:0000259" key="7">
    <source>
        <dbReference type="Pfam" id="PF08572"/>
    </source>
</evidence>
<dbReference type="Pfam" id="PF08572">
    <property type="entry name" value="PRP3"/>
    <property type="match status" value="1"/>
</dbReference>
<feature type="domain" description="Pre-mRNA-splicing factor 3" evidence="7">
    <location>
        <begin position="44"/>
        <end position="263"/>
    </location>
</feature>
<dbReference type="EMBL" id="GGYP01000900">
    <property type="protein sequence ID" value="MDE45671.1"/>
    <property type="molecule type" value="Transcribed_RNA"/>
</dbReference>
<dbReference type="InterPro" id="IPR010541">
    <property type="entry name" value="Prp3_C"/>
</dbReference>
<feature type="domain" description="Small nuclear ribonucleoprotein Prp3 C-terminal" evidence="6">
    <location>
        <begin position="287"/>
        <end position="410"/>
    </location>
</feature>
<dbReference type="PANTHER" id="PTHR14212:SF0">
    <property type="entry name" value="U4_U6 SMALL NUCLEAR RIBONUCLEOPROTEIN PRP3"/>
    <property type="match status" value="1"/>
</dbReference>
<dbReference type="GO" id="GO:0046540">
    <property type="term" value="C:U4/U6 x U5 tri-snRNP complex"/>
    <property type="evidence" value="ECO:0007669"/>
    <property type="project" value="InterPro"/>
</dbReference>
<protein>
    <submittedName>
        <fullName evidence="8">U4/U6 small nuclear ribonucleoprotein Prp3</fullName>
    </submittedName>
</protein>
<feature type="compositionally biased region" description="Basic and acidic residues" evidence="5">
    <location>
        <begin position="17"/>
        <end position="31"/>
    </location>
</feature>
<keyword evidence="3" id="KW-0508">mRNA splicing</keyword>